<dbReference type="PANTHER" id="PTHR10612">
    <property type="entry name" value="APOLIPOPROTEIN D"/>
    <property type="match status" value="1"/>
</dbReference>
<protein>
    <submittedName>
        <fullName evidence="6">Crustacyanin-A2 subunit</fullName>
    </submittedName>
</protein>
<evidence type="ECO:0000313" key="6">
    <source>
        <dbReference type="EMBL" id="ROT64942.1"/>
    </source>
</evidence>
<dbReference type="Gene3D" id="2.40.128.20">
    <property type="match status" value="1"/>
</dbReference>
<reference evidence="6 7" key="2">
    <citation type="submission" date="2019-01" db="EMBL/GenBank/DDBJ databases">
        <title>The decoding of complex shrimp genome reveals the adaptation for benthos swimmer, frequently molting mechanism and breeding impact on genome.</title>
        <authorList>
            <person name="Sun Y."/>
            <person name="Gao Y."/>
            <person name="Yu Y."/>
        </authorList>
    </citation>
    <scope>NUCLEOTIDE SEQUENCE [LARGE SCALE GENOMIC DNA]</scope>
    <source>
        <tissue evidence="6">Muscle</tissue>
    </source>
</reference>
<sequence>MAFGNVIVLGFVFVFLRSASCLPRNAAPSFLEVGSCASISLMEGFEPEEYLGTWYTISNVPNSYIPVKKCMTDTVTMQDVDMKIVTKGFGEDDSPQRSEAVLSEVMPFSPFEDPFLQLRASLVPPVPYHIVETDYTSYSCVYSCFDLLNIRAELFFILSRTPEISPEARRRCLDLFEEKGVDTGKLQEMQQEGCPREGEGVGEEVVEAGEVVEEEVVEVGRSWKEVGG</sequence>
<dbReference type="PRINTS" id="PR00179">
    <property type="entry name" value="LIPOCALIN"/>
</dbReference>
<dbReference type="PRINTS" id="PR01273">
    <property type="entry name" value="INVTBRTCOLOR"/>
</dbReference>
<dbReference type="Pfam" id="PF00061">
    <property type="entry name" value="Lipocalin"/>
    <property type="match status" value="1"/>
</dbReference>
<evidence type="ECO:0000256" key="2">
    <source>
        <dbReference type="ARBA" id="ARBA00023157"/>
    </source>
</evidence>
<dbReference type="Proteomes" id="UP000283509">
    <property type="component" value="Unassembled WGS sequence"/>
</dbReference>
<dbReference type="PIRSF" id="PIRSF036893">
    <property type="entry name" value="Lipocalin_ApoD"/>
    <property type="match status" value="1"/>
</dbReference>
<dbReference type="SUPFAM" id="SSF50814">
    <property type="entry name" value="Lipocalins"/>
    <property type="match status" value="1"/>
</dbReference>
<feature type="domain" description="Lipocalin/cytosolic fatty-acid binding" evidence="5">
    <location>
        <begin position="52"/>
        <end position="191"/>
    </location>
</feature>
<keyword evidence="7" id="KW-1185">Reference proteome</keyword>
<evidence type="ECO:0000313" key="7">
    <source>
        <dbReference type="Proteomes" id="UP000283509"/>
    </source>
</evidence>
<dbReference type="InterPro" id="IPR000566">
    <property type="entry name" value="Lipocln_cytosolic_FA-bd_dom"/>
</dbReference>
<evidence type="ECO:0000256" key="1">
    <source>
        <dbReference type="ARBA" id="ARBA00006889"/>
    </source>
</evidence>
<name>A0A423SL75_PENVA</name>
<feature type="chain" id="PRO_5018824584" evidence="3">
    <location>
        <begin position="22"/>
        <end position="228"/>
    </location>
</feature>
<dbReference type="InterPro" id="IPR003057">
    <property type="entry name" value="Invtbrt_color"/>
</dbReference>
<gene>
    <name evidence="6" type="ORF">C7M84_017101</name>
</gene>
<keyword evidence="2" id="KW-1015">Disulfide bond</keyword>
<dbReference type="EMBL" id="QCYY01003165">
    <property type="protein sequence ID" value="ROT64942.1"/>
    <property type="molecule type" value="Genomic_DNA"/>
</dbReference>
<dbReference type="AlphaFoldDB" id="A0A423SL75"/>
<dbReference type="PANTHER" id="PTHR10612:SF34">
    <property type="entry name" value="APOLIPOPROTEIN D"/>
    <property type="match status" value="1"/>
</dbReference>
<dbReference type="InterPro" id="IPR022272">
    <property type="entry name" value="Lipocalin_CS"/>
</dbReference>
<dbReference type="InterPro" id="IPR022271">
    <property type="entry name" value="Lipocalin_ApoD"/>
</dbReference>
<dbReference type="GO" id="GO:0000302">
    <property type="term" value="P:response to reactive oxygen species"/>
    <property type="evidence" value="ECO:0007669"/>
    <property type="project" value="TreeGrafter"/>
</dbReference>
<comment type="similarity">
    <text evidence="1 3 4">Belongs to the calycin superfamily. Lipocalin family.</text>
</comment>
<dbReference type="PROSITE" id="PS00213">
    <property type="entry name" value="LIPOCALIN"/>
    <property type="match status" value="1"/>
</dbReference>
<comment type="caution">
    <text evidence="6">The sequence shown here is derived from an EMBL/GenBank/DDBJ whole genome shotgun (WGS) entry which is preliminary data.</text>
</comment>
<accession>A0A423SL75</accession>
<keyword evidence="3" id="KW-0732">Signal</keyword>
<feature type="signal peptide" evidence="3">
    <location>
        <begin position="1"/>
        <end position="21"/>
    </location>
</feature>
<evidence type="ECO:0000256" key="4">
    <source>
        <dbReference type="RuleBase" id="RU003695"/>
    </source>
</evidence>
<proteinExistence type="inferred from homology"/>
<dbReference type="OrthoDB" id="565904at2759"/>
<dbReference type="InterPro" id="IPR012674">
    <property type="entry name" value="Calycin"/>
</dbReference>
<dbReference type="GO" id="GO:0005737">
    <property type="term" value="C:cytoplasm"/>
    <property type="evidence" value="ECO:0007669"/>
    <property type="project" value="TreeGrafter"/>
</dbReference>
<evidence type="ECO:0000256" key="3">
    <source>
        <dbReference type="PIRNR" id="PIRNR036893"/>
    </source>
</evidence>
<evidence type="ECO:0000259" key="5">
    <source>
        <dbReference type="Pfam" id="PF00061"/>
    </source>
</evidence>
<dbReference type="GO" id="GO:0031409">
    <property type="term" value="F:pigment binding"/>
    <property type="evidence" value="ECO:0007669"/>
    <property type="project" value="InterPro"/>
</dbReference>
<organism evidence="6 7">
    <name type="scientific">Penaeus vannamei</name>
    <name type="common">Whiteleg shrimp</name>
    <name type="synonym">Litopenaeus vannamei</name>
    <dbReference type="NCBI Taxonomy" id="6689"/>
    <lineage>
        <taxon>Eukaryota</taxon>
        <taxon>Metazoa</taxon>
        <taxon>Ecdysozoa</taxon>
        <taxon>Arthropoda</taxon>
        <taxon>Crustacea</taxon>
        <taxon>Multicrustacea</taxon>
        <taxon>Malacostraca</taxon>
        <taxon>Eumalacostraca</taxon>
        <taxon>Eucarida</taxon>
        <taxon>Decapoda</taxon>
        <taxon>Dendrobranchiata</taxon>
        <taxon>Penaeoidea</taxon>
        <taxon>Penaeidae</taxon>
        <taxon>Penaeus</taxon>
    </lineage>
</organism>
<reference evidence="6 7" key="1">
    <citation type="submission" date="2018-04" db="EMBL/GenBank/DDBJ databases">
        <authorList>
            <person name="Zhang X."/>
            <person name="Yuan J."/>
            <person name="Li F."/>
            <person name="Xiang J."/>
        </authorList>
    </citation>
    <scope>NUCLEOTIDE SEQUENCE [LARGE SCALE GENOMIC DNA]</scope>
    <source>
        <tissue evidence="6">Muscle</tissue>
    </source>
</reference>
<dbReference type="GO" id="GO:0006629">
    <property type="term" value="P:lipid metabolic process"/>
    <property type="evidence" value="ECO:0007669"/>
    <property type="project" value="TreeGrafter"/>
</dbReference>